<evidence type="ECO:0000256" key="7">
    <source>
        <dbReference type="PROSITE-ProRule" id="PRU10141"/>
    </source>
</evidence>
<keyword evidence="6 7" id="KW-0067">ATP-binding</keyword>
<keyword evidence="11" id="KW-1185">Reference proteome</keyword>
<reference evidence="10 11" key="1">
    <citation type="submission" date="2019-11" db="EMBL/GenBank/DDBJ databases">
        <title>Whole genome sequence of Oryza granulata.</title>
        <authorList>
            <person name="Li W."/>
        </authorList>
    </citation>
    <scope>NUCLEOTIDE SEQUENCE [LARGE SCALE GENOMIC DNA]</scope>
    <source>
        <strain evidence="11">cv. Menghai</strain>
        <tissue evidence="10">Leaf</tissue>
    </source>
</reference>
<dbReference type="SUPFAM" id="SSF56112">
    <property type="entry name" value="Protein kinase-like (PK-like)"/>
    <property type="match status" value="1"/>
</dbReference>
<accession>A0A6G1EX89</accession>
<comment type="similarity">
    <text evidence="8">Belongs to the protein kinase superfamily.</text>
</comment>
<proteinExistence type="inferred from homology"/>
<dbReference type="EMBL" id="SPHZ02000002">
    <property type="protein sequence ID" value="KAF0929182.1"/>
    <property type="molecule type" value="Genomic_DNA"/>
</dbReference>
<evidence type="ECO:0000313" key="10">
    <source>
        <dbReference type="EMBL" id="KAF0929182.1"/>
    </source>
</evidence>
<dbReference type="InterPro" id="IPR000719">
    <property type="entry name" value="Prot_kinase_dom"/>
</dbReference>
<organism evidence="10 11">
    <name type="scientific">Oryza meyeriana var. granulata</name>
    <dbReference type="NCBI Taxonomy" id="110450"/>
    <lineage>
        <taxon>Eukaryota</taxon>
        <taxon>Viridiplantae</taxon>
        <taxon>Streptophyta</taxon>
        <taxon>Embryophyta</taxon>
        <taxon>Tracheophyta</taxon>
        <taxon>Spermatophyta</taxon>
        <taxon>Magnoliopsida</taxon>
        <taxon>Liliopsida</taxon>
        <taxon>Poales</taxon>
        <taxon>Poaceae</taxon>
        <taxon>BOP clade</taxon>
        <taxon>Oryzoideae</taxon>
        <taxon>Oryzeae</taxon>
        <taxon>Oryzinae</taxon>
        <taxon>Oryza</taxon>
        <taxon>Oryza meyeriana</taxon>
    </lineage>
</organism>
<evidence type="ECO:0000256" key="8">
    <source>
        <dbReference type="RuleBase" id="RU000304"/>
    </source>
</evidence>
<feature type="domain" description="Protein kinase" evidence="9">
    <location>
        <begin position="130"/>
        <end position="306"/>
    </location>
</feature>
<comment type="caution">
    <text evidence="10">The sequence shown here is derived from an EMBL/GenBank/DDBJ whole genome shotgun (WGS) entry which is preliminary data.</text>
</comment>
<dbReference type="GO" id="GO:0005524">
    <property type="term" value="F:ATP binding"/>
    <property type="evidence" value="ECO:0007669"/>
    <property type="project" value="UniProtKB-UniRule"/>
</dbReference>
<dbReference type="AlphaFoldDB" id="A0A6G1EX89"/>
<dbReference type="Proteomes" id="UP000479710">
    <property type="component" value="Unassembled WGS sequence"/>
</dbReference>
<feature type="binding site" evidence="7">
    <location>
        <position position="159"/>
    </location>
    <ligand>
        <name>ATP</name>
        <dbReference type="ChEBI" id="CHEBI:30616"/>
    </ligand>
</feature>
<dbReference type="PROSITE" id="PS00107">
    <property type="entry name" value="PROTEIN_KINASE_ATP"/>
    <property type="match status" value="1"/>
</dbReference>
<dbReference type="InterPro" id="IPR017441">
    <property type="entry name" value="Protein_kinase_ATP_BS"/>
</dbReference>
<dbReference type="InterPro" id="IPR008271">
    <property type="entry name" value="Ser/Thr_kinase_AS"/>
</dbReference>
<dbReference type="PANTHER" id="PTHR24349">
    <property type="entry name" value="SERINE/THREONINE-PROTEIN KINASE"/>
    <property type="match status" value="1"/>
</dbReference>
<evidence type="ECO:0000256" key="1">
    <source>
        <dbReference type="ARBA" id="ARBA00022527"/>
    </source>
</evidence>
<dbReference type="InterPro" id="IPR011009">
    <property type="entry name" value="Kinase-like_dom_sf"/>
</dbReference>
<evidence type="ECO:0000256" key="4">
    <source>
        <dbReference type="ARBA" id="ARBA00022741"/>
    </source>
</evidence>
<keyword evidence="4 7" id="KW-0547">Nucleotide-binding</keyword>
<keyword evidence="2" id="KW-0808">Transferase</keyword>
<dbReference type="PROSITE" id="PS50011">
    <property type="entry name" value="PROTEIN_KINASE_DOM"/>
    <property type="match status" value="1"/>
</dbReference>
<dbReference type="SMART" id="SM00220">
    <property type="entry name" value="S_TKc"/>
    <property type="match status" value="1"/>
</dbReference>
<evidence type="ECO:0000256" key="6">
    <source>
        <dbReference type="ARBA" id="ARBA00022840"/>
    </source>
</evidence>
<sequence>MQATWRAGNGREMPPPRQARQGMQAMAVDLLTMAPAPGHSYPIQRLYPTNVQFICGGDHGCNGMGATEVGFQRRRQARDGEAAATLGFAQGRSWGRGWGVGGEGEEAPVSIGSKSLSTSSAAAIRRIDNYERLDVIGEGGFGAVFEAHDRRTGESIAVKWISGDNIGEHDPPDMNVLTREVGCNATCYGHPSIVEIVDVVEDGDVGHMFLVMELAGGSSLFDLISGPSTEHATRGMMRYLLTIAKAVHAAGIIHRDIKPDNVLVGSDSELKLCDFGAATLVRPLYEEPRFFVEEAEGEELFSGDEF</sequence>
<dbReference type="Pfam" id="PF00069">
    <property type="entry name" value="Pkinase"/>
    <property type="match status" value="1"/>
</dbReference>
<dbReference type="PROSITE" id="PS00108">
    <property type="entry name" value="PROTEIN_KINASE_ST"/>
    <property type="match status" value="1"/>
</dbReference>
<dbReference type="GO" id="GO:0004674">
    <property type="term" value="F:protein serine/threonine kinase activity"/>
    <property type="evidence" value="ECO:0007669"/>
    <property type="project" value="UniProtKB-KW"/>
</dbReference>
<evidence type="ECO:0000256" key="2">
    <source>
        <dbReference type="ARBA" id="ARBA00022679"/>
    </source>
</evidence>
<dbReference type="Gene3D" id="1.10.510.10">
    <property type="entry name" value="Transferase(Phosphotransferase) domain 1"/>
    <property type="match status" value="1"/>
</dbReference>
<evidence type="ECO:0000256" key="5">
    <source>
        <dbReference type="ARBA" id="ARBA00022777"/>
    </source>
</evidence>
<gene>
    <name evidence="10" type="ORF">E2562_016420</name>
</gene>
<evidence type="ECO:0000313" key="11">
    <source>
        <dbReference type="Proteomes" id="UP000479710"/>
    </source>
</evidence>
<protein>
    <recommendedName>
        <fullName evidence="9">Protein kinase domain-containing protein</fullName>
    </recommendedName>
</protein>
<dbReference type="OrthoDB" id="541276at2759"/>
<keyword evidence="5" id="KW-0418">Kinase</keyword>
<keyword evidence="3" id="KW-0677">Repeat</keyword>
<evidence type="ECO:0000256" key="3">
    <source>
        <dbReference type="ARBA" id="ARBA00022737"/>
    </source>
</evidence>
<evidence type="ECO:0000259" key="9">
    <source>
        <dbReference type="PROSITE" id="PS50011"/>
    </source>
</evidence>
<name>A0A6G1EX89_9ORYZ</name>
<keyword evidence="1 8" id="KW-0723">Serine/threonine-protein kinase</keyword>
<dbReference type="InterPro" id="IPR050205">
    <property type="entry name" value="CDPK_Ser/Thr_kinases"/>
</dbReference>